<feature type="region of interest" description="Disordered" evidence="3">
    <location>
        <begin position="1025"/>
        <end position="1048"/>
    </location>
</feature>
<feature type="domain" description="Ras-associating" evidence="4">
    <location>
        <begin position="183"/>
        <end position="273"/>
    </location>
</feature>
<dbReference type="CTD" id="57569"/>
<evidence type="ECO:0000259" key="5">
    <source>
        <dbReference type="PROSITE" id="PS50238"/>
    </source>
</evidence>
<organism evidence="6 7">
    <name type="scientific">Erinaceus europaeus</name>
    <name type="common">Western European hedgehog</name>
    <dbReference type="NCBI Taxonomy" id="9365"/>
    <lineage>
        <taxon>Eukaryota</taxon>
        <taxon>Metazoa</taxon>
        <taxon>Chordata</taxon>
        <taxon>Craniata</taxon>
        <taxon>Vertebrata</taxon>
        <taxon>Euteleostomi</taxon>
        <taxon>Mammalia</taxon>
        <taxon>Eutheria</taxon>
        <taxon>Laurasiatheria</taxon>
        <taxon>Eulipotyphla</taxon>
        <taxon>Erinaceidae</taxon>
        <taxon>Erinaceinae</taxon>
        <taxon>Erinaceus</taxon>
    </lineage>
</organism>
<feature type="compositionally biased region" description="Polar residues" evidence="3">
    <location>
        <begin position="1169"/>
        <end position="1186"/>
    </location>
</feature>
<gene>
    <name evidence="7" type="primary">ARHGAP20</name>
</gene>
<dbReference type="PANTHER" id="PTHR23179:SF37">
    <property type="entry name" value="1700006A11RIK PROTEIN"/>
    <property type="match status" value="1"/>
</dbReference>
<dbReference type="InterPro" id="IPR008936">
    <property type="entry name" value="Rho_GTPase_activation_prot"/>
</dbReference>
<dbReference type="InParanoid" id="A0A1S3WT14"/>
<feature type="compositionally biased region" description="Low complexity" evidence="3">
    <location>
        <begin position="982"/>
        <end position="998"/>
    </location>
</feature>
<feature type="region of interest" description="Disordered" evidence="3">
    <location>
        <begin position="1076"/>
        <end position="1102"/>
    </location>
</feature>
<feature type="compositionally biased region" description="Polar residues" evidence="3">
    <location>
        <begin position="739"/>
        <end position="755"/>
    </location>
</feature>
<dbReference type="InterPro" id="IPR047886">
    <property type="entry name" value="ARHGAP20-like_RhoGAP"/>
</dbReference>
<protein>
    <submittedName>
        <fullName evidence="7">Rho GTPase-activating protein 20</fullName>
    </submittedName>
</protein>
<evidence type="ECO:0000259" key="4">
    <source>
        <dbReference type="PROSITE" id="PS50200"/>
    </source>
</evidence>
<dbReference type="SUPFAM" id="SSF48350">
    <property type="entry name" value="GTPase activation domain, GAP"/>
    <property type="match status" value="1"/>
</dbReference>
<dbReference type="PROSITE" id="PS50200">
    <property type="entry name" value="RA"/>
    <property type="match status" value="1"/>
</dbReference>
<dbReference type="SMART" id="SM00233">
    <property type="entry name" value="PH"/>
    <property type="match status" value="1"/>
</dbReference>
<keyword evidence="2" id="KW-0597">Phosphoprotein</keyword>
<sequence>MAGPPARSSLPDAVIRAPPPAPGKKMKSVSERRKSAPSLFLERAIMQKRPSTNEISTGVETGALLSIFDHSDRDLLIDGRVELRRGLQKQERHIFLFNDLFIVTKVKCNNNFKLKNKIKLTDMWTANCIDEVGEGHTSAIKSFVLGWPVVNFVVTFSSSEEKEKWMCLLQRYITLEKEKEFPKTVPLKVYAKEMSSCADSKTIMAANTDTVNEVVKMLLPEFGMTGTVSDFQLWLNSGKEGAPYPLIGHEYPYVIKMHHLRDTALLAEGPKDAMMPDNFQEPFVMEQLPQEMQCHFILKSRHLSLTQKLSDSGSKTFKRRKSIMSWAFWRGSQAHLDNMPFMPMSPESPTSPVPGQLFGASLGDICTGEDLPRPIMDLIIYLYKKGPLTVGIFRLSASARAIREFKEKLQLNFSSGVEVNLDMESPILVAAVLKEFLRNIPGSLLSSEFYHCWICIVDEENREDRISTIKRLLDQLPKVNIVLLKHIFALLYSIDQNSSVNQMNTFNLAVCFTPTLLWPPTNTDRELESSFTKKVTLLVQFVIENCCELFGEGITSLLREDSLQCNTTENTTDTLELLPNNSSFNSLEADIEAPSGDFPDGLLDTCGNTLDSKLMDTTDVSNLEDTKNTSSLKDDELVDIASFFKLEDATSIEDEEEHMDTTSIFNLEEAVSFTSLKDEELLGTLNIHNPEDDEFVDSMSVTSLEDELVDTSSSNTLDKDLGDGQWSNSLEREQVDTGRGNTLNRQHMDTASSDSGRSHCRRSLDSMLTPSDLESENSKDNPLEQTVIFPHDLLEASTSSTIAPYLKSARRSSEPNICSKFTIFTKFYPKKTRKSSCDAVLLQKDMESFQGESKIVSDVSLLTETNTYSKKGLREPVSKYRPKTFSVNCCGDSDTSSQNGSTNRLPNTNTSLLNTSGSPTSQRCRSESNMGKNHHTLNCLRGIFTKQKTSYPLDLLDGQDKSLETPKSGTVVPPPSNYKINTTDSTVSSPGTSSPGDSKSQESDIFGNYDTHGFTALETTLQNNSEELSSHLDSAMPGPSSAQASTKKVGWHSQVHSVTWLRNSLANLKNWSLRRTRTSKAEEKQPGSPRESPPPASSGKVMPFKEAGVENIQKDQVESPQPCRDLMECNTVEDEMYMQSADLCIKSEEYIKLDEGGGLSEHCAAGPLSHTNDLDLSNPDSGSSENCDVRGGHTNEEC</sequence>
<dbReference type="Pfam" id="PF00620">
    <property type="entry name" value="RhoGAP"/>
    <property type="match status" value="1"/>
</dbReference>
<evidence type="ECO:0000313" key="6">
    <source>
        <dbReference type="Proteomes" id="UP001652624"/>
    </source>
</evidence>
<feature type="region of interest" description="Disordered" evidence="3">
    <location>
        <begin position="1"/>
        <end position="34"/>
    </location>
</feature>
<dbReference type="Gene3D" id="3.10.20.90">
    <property type="entry name" value="Phosphatidylinositol 3-kinase Catalytic Subunit, Chain A, domain 1"/>
    <property type="match status" value="1"/>
</dbReference>
<keyword evidence="1" id="KW-0343">GTPase activation</keyword>
<dbReference type="PROSITE" id="PS50238">
    <property type="entry name" value="RHOGAP"/>
    <property type="match status" value="1"/>
</dbReference>
<dbReference type="InterPro" id="IPR000198">
    <property type="entry name" value="RhoGAP_dom"/>
</dbReference>
<evidence type="ECO:0000256" key="2">
    <source>
        <dbReference type="ARBA" id="ARBA00022553"/>
    </source>
</evidence>
<dbReference type="GO" id="GO:0005096">
    <property type="term" value="F:GTPase activator activity"/>
    <property type="evidence" value="ECO:0007669"/>
    <property type="project" value="UniProtKB-KW"/>
</dbReference>
<feature type="region of interest" description="Disordered" evidence="3">
    <location>
        <begin position="706"/>
        <end position="763"/>
    </location>
</feature>
<dbReference type="AlphaFoldDB" id="A0A1S3WT14"/>
<dbReference type="InterPro" id="IPR047887">
    <property type="entry name" value="ARHGAP20_PH"/>
</dbReference>
<dbReference type="Proteomes" id="UP001652624">
    <property type="component" value="Chromosome 20"/>
</dbReference>
<dbReference type="SUPFAM" id="SSF50729">
    <property type="entry name" value="PH domain-like"/>
    <property type="match status" value="1"/>
</dbReference>
<dbReference type="InterPro" id="IPR047888">
    <property type="entry name" value="ARHGAP20_RA"/>
</dbReference>
<feature type="domain" description="Rho-GAP" evidence="5">
    <location>
        <begin position="360"/>
        <end position="550"/>
    </location>
</feature>
<dbReference type="Pfam" id="PF22286">
    <property type="entry name" value="RHG20_PH"/>
    <property type="match status" value="1"/>
</dbReference>
<evidence type="ECO:0000256" key="1">
    <source>
        <dbReference type="ARBA" id="ARBA00022468"/>
    </source>
</evidence>
<dbReference type="InterPro" id="IPR011993">
    <property type="entry name" value="PH-like_dom_sf"/>
</dbReference>
<evidence type="ECO:0000313" key="7">
    <source>
        <dbReference type="RefSeq" id="XP_016049501.2"/>
    </source>
</evidence>
<dbReference type="RefSeq" id="XP_016049501.2">
    <property type="nucleotide sequence ID" value="XM_016194015.2"/>
</dbReference>
<dbReference type="GO" id="GO:0035023">
    <property type="term" value="P:regulation of Rho protein signal transduction"/>
    <property type="evidence" value="ECO:0007669"/>
    <property type="project" value="InterPro"/>
</dbReference>
<keyword evidence="6" id="KW-1185">Reference proteome</keyword>
<feature type="compositionally biased region" description="Polar residues" evidence="3">
    <location>
        <begin position="893"/>
        <end position="931"/>
    </location>
</feature>
<name>A0A1S3WT14_ERIEU</name>
<evidence type="ECO:0000256" key="3">
    <source>
        <dbReference type="SAM" id="MobiDB-lite"/>
    </source>
</evidence>
<dbReference type="SMART" id="SM00324">
    <property type="entry name" value="RhoGAP"/>
    <property type="match status" value="1"/>
</dbReference>
<accession>A0A1S3WT14</accession>
<dbReference type="CDD" id="cd13319">
    <property type="entry name" value="PH_RARhoGAP"/>
    <property type="match status" value="1"/>
</dbReference>
<dbReference type="GO" id="GO:0007165">
    <property type="term" value="P:signal transduction"/>
    <property type="evidence" value="ECO:0007669"/>
    <property type="project" value="InterPro"/>
</dbReference>
<dbReference type="SUPFAM" id="SSF54236">
    <property type="entry name" value="Ubiquitin-like"/>
    <property type="match status" value="1"/>
</dbReference>
<dbReference type="OrthoDB" id="9994905at2759"/>
<dbReference type="InterPro" id="IPR029071">
    <property type="entry name" value="Ubiquitin-like_domsf"/>
</dbReference>
<reference evidence="7" key="1">
    <citation type="submission" date="2025-08" db="UniProtKB">
        <authorList>
            <consortium name="RefSeq"/>
        </authorList>
    </citation>
    <scope>IDENTIFICATION</scope>
</reference>
<proteinExistence type="predicted"/>
<dbReference type="PANTHER" id="PTHR23179">
    <property type="entry name" value="T-CELL ACTIVATION RHO GTPASE ACTIVATING PROTEIN-RELATED"/>
    <property type="match status" value="1"/>
</dbReference>
<feature type="region of interest" description="Disordered" evidence="3">
    <location>
        <begin position="1157"/>
        <end position="1198"/>
    </location>
</feature>
<dbReference type="GeneID" id="103128860"/>
<dbReference type="eggNOG" id="KOG4724">
    <property type="taxonomic scope" value="Eukaryota"/>
</dbReference>
<dbReference type="InterPro" id="IPR001849">
    <property type="entry name" value="PH_domain"/>
</dbReference>
<feature type="region of interest" description="Disordered" evidence="3">
    <location>
        <begin position="891"/>
        <end position="932"/>
    </location>
</feature>
<dbReference type="Gene3D" id="1.10.555.10">
    <property type="entry name" value="Rho GTPase activation protein"/>
    <property type="match status" value="1"/>
</dbReference>
<dbReference type="Gene3D" id="2.30.29.30">
    <property type="entry name" value="Pleckstrin-homology domain (PH domain)/Phosphotyrosine-binding domain (PTB)"/>
    <property type="match status" value="1"/>
</dbReference>
<feature type="compositionally biased region" description="Basic and acidic residues" evidence="3">
    <location>
        <begin position="1187"/>
        <end position="1198"/>
    </location>
</feature>
<dbReference type="CDD" id="cd04402">
    <property type="entry name" value="RhoGAP_ARHGAP20"/>
    <property type="match status" value="1"/>
</dbReference>
<dbReference type="CDD" id="cd17115">
    <property type="entry name" value="RA_RHG20"/>
    <property type="match status" value="1"/>
</dbReference>
<feature type="region of interest" description="Disordered" evidence="3">
    <location>
        <begin position="957"/>
        <end position="1009"/>
    </location>
</feature>
<dbReference type="Pfam" id="PF00788">
    <property type="entry name" value="RA"/>
    <property type="match status" value="1"/>
</dbReference>
<dbReference type="InterPro" id="IPR000159">
    <property type="entry name" value="RA_dom"/>
</dbReference>
<dbReference type="FunCoup" id="A0A1S3WT14">
    <property type="interactions" value="690"/>
</dbReference>